<feature type="region of interest" description="Disordered" evidence="2">
    <location>
        <begin position="141"/>
        <end position="247"/>
    </location>
</feature>
<evidence type="ECO:0000256" key="1">
    <source>
        <dbReference type="PROSITE-ProRule" id="PRU00339"/>
    </source>
</evidence>
<proteinExistence type="predicted"/>
<evidence type="ECO:0000256" key="3">
    <source>
        <dbReference type="SAM" id="SignalP"/>
    </source>
</evidence>
<dbReference type="AlphaFoldDB" id="A0A8J8G8Y1"/>
<keyword evidence="5" id="KW-1185">Reference proteome</keyword>
<keyword evidence="3" id="KW-0732">Signal</keyword>
<evidence type="ECO:0000313" key="4">
    <source>
        <dbReference type="EMBL" id="NRS92870.1"/>
    </source>
</evidence>
<dbReference type="Gene3D" id="1.25.40.10">
    <property type="entry name" value="Tetratricopeptide repeat domain"/>
    <property type="match status" value="1"/>
</dbReference>
<protein>
    <submittedName>
        <fullName evidence="4">Tetratricopeptide (TPR) repeat protein</fullName>
    </submittedName>
</protein>
<dbReference type="InterPro" id="IPR011990">
    <property type="entry name" value="TPR-like_helical_dom_sf"/>
</dbReference>
<dbReference type="PROSITE" id="PS50005">
    <property type="entry name" value="TPR"/>
    <property type="match status" value="2"/>
</dbReference>
<dbReference type="SMART" id="SM00028">
    <property type="entry name" value="TPR"/>
    <property type="match status" value="3"/>
</dbReference>
<evidence type="ECO:0000313" key="5">
    <source>
        <dbReference type="Proteomes" id="UP000610746"/>
    </source>
</evidence>
<comment type="caution">
    <text evidence="4">The sequence shown here is derived from an EMBL/GenBank/DDBJ whole genome shotgun (WGS) entry which is preliminary data.</text>
</comment>
<feature type="repeat" description="TPR" evidence="1">
    <location>
        <begin position="59"/>
        <end position="92"/>
    </location>
</feature>
<sequence length="247" mass="28327">MNCKSIFSLFMMLFCAGSFFAQKSYDALIYEGNKDFDNKKYDAATSKYADAVQKNSKDFTAHYNLGNSLYKTEKYKEAQAEFEKAEKLASNSQDKSAALHNLGNAYIQQKNPEKAAEFYKQSLKNNPYSEATRKNYEIAKLEQKKQEQKNQDQQDKEKEGDSKDDKNKGDKGKEGDEKKSSQPNGEDKDENGEDPKGDKNKEDQRGKLPKDLQNAILNRSKNKEQETARKILNKNAYSMPESNEKDW</sequence>
<dbReference type="PANTHER" id="PTHR12558">
    <property type="entry name" value="CELL DIVISION CYCLE 16,23,27"/>
    <property type="match status" value="1"/>
</dbReference>
<feature type="compositionally biased region" description="Basic and acidic residues" evidence="2">
    <location>
        <begin position="141"/>
        <end position="180"/>
    </location>
</feature>
<name>A0A8J8G8Y1_9FLAO</name>
<dbReference type="Proteomes" id="UP000610746">
    <property type="component" value="Unassembled WGS sequence"/>
</dbReference>
<reference evidence="4" key="1">
    <citation type="submission" date="2020-05" db="EMBL/GenBank/DDBJ databases">
        <title>Genomic Encyclopedia of Type Strains, Phase IV (KMG-V): Genome sequencing to study the core and pangenomes of soil and plant-associated prokaryotes.</title>
        <authorList>
            <person name="Whitman W."/>
        </authorList>
    </citation>
    <scope>NUCLEOTIDE SEQUENCE</scope>
    <source>
        <strain evidence="4">16F</strain>
    </source>
</reference>
<dbReference type="InterPro" id="IPR019734">
    <property type="entry name" value="TPR_rpt"/>
</dbReference>
<feature type="signal peptide" evidence="3">
    <location>
        <begin position="1"/>
        <end position="21"/>
    </location>
</feature>
<organism evidence="4 5">
    <name type="scientific">Frigoriflavimonas asaccharolytica</name>
    <dbReference type="NCBI Taxonomy" id="2735899"/>
    <lineage>
        <taxon>Bacteria</taxon>
        <taxon>Pseudomonadati</taxon>
        <taxon>Bacteroidota</taxon>
        <taxon>Flavobacteriia</taxon>
        <taxon>Flavobacteriales</taxon>
        <taxon>Weeksellaceae</taxon>
        <taxon>Frigoriflavimonas</taxon>
    </lineage>
</organism>
<dbReference type="PANTHER" id="PTHR12558:SF13">
    <property type="entry name" value="CELL DIVISION CYCLE PROTEIN 27 HOMOLOG"/>
    <property type="match status" value="1"/>
</dbReference>
<accession>A0A8J8G8Y1</accession>
<dbReference type="RefSeq" id="WP_173779455.1">
    <property type="nucleotide sequence ID" value="NZ_JABSNO010000013.1"/>
</dbReference>
<feature type="chain" id="PRO_5035170197" evidence="3">
    <location>
        <begin position="22"/>
        <end position="247"/>
    </location>
</feature>
<dbReference type="PROSITE" id="PS50293">
    <property type="entry name" value="TPR_REGION"/>
    <property type="match status" value="1"/>
</dbReference>
<dbReference type="SUPFAM" id="SSF48452">
    <property type="entry name" value="TPR-like"/>
    <property type="match status" value="1"/>
</dbReference>
<feature type="repeat" description="TPR" evidence="1">
    <location>
        <begin position="96"/>
        <end position="129"/>
    </location>
</feature>
<evidence type="ECO:0000256" key="2">
    <source>
        <dbReference type="SAM" id="MobiDB-lite"/>
    </source>
</evidence>
<dbReference type="EMBL" id="JABSNO010000013">
    <property type="protein sequence ID" value="NRS92870.1"/>
    <property type="molecule type" value="Genomic_DNA"/>
</dbReference>
<keyword evidence="1" id="KW-0802">TPR repeat</keyword>
<gene>
    <name evidence="4" type="ORF">HNQ03_001951</name>
</gene>
<dbReference type="Pfam" id="PF13424">
    <property type="entry name" value="TPR_12"/>
    <property type="match status" value="1"/>
</dbReference>
<feature type="compositionally biased region" description="Basic and acidic residues" evidence="2">
    <location>
        <begin position="193"/>
        <end position="210"/>
    </location>
</feature>